<keyword evidence="10" id="KW-1185">Reference proteome</keyword>
<evidence type="ECO:0000313" key="10">
    <source>
        <dbReference type="Proteomes" id="UP000222564"/>
    </source>
</evidence>
<dbReference type="Pfam" id="PF01292">
    <property type="entry name" value="Ni_hydr_CYTB"/>
    <property type="match status" value="1"/>
</dbReference>
<evidence type="ECO:0000256" key="6">
    <source>
        <dbReference type="SAM" id="MobiDB-lite"/>
    </source>
</evidence>
<feature type="transmembrane region" description="Helical" evidence="7">
    <location>
        <begin position="129"/>
        <end position="150"/>
    </location>
</feature>
<name>A0A2C6MIY9_9FIRM</name>
<dbReference type="GO" id="GO:0020037">
    <property type="term" value="F:heme binding"/>
    <property type="evidence" value="ECO:0007669"/>
    <property type="project" value="TreeGrafter"/>
</dbReference>
<keyword evidence="4 7" id="KW-1133">Transmembrane helix</keyword>
<accession>A0A2C6MIY9</accession>
<feature type="region of interest" description="Disordered" evidence="6">
    <location>
        <begin position="227"/>
        <end position="258"/>
    </location>
</feature>
<dbReference type="GO" id="GO:0022904">
    <property type="term" value="P:respiratory electron transport chain"/>
    <property type="evidence" value="ECO:0007669"/>
    <property type="project" value="InterPro"/>
</dbReference>
<keyword evidence="3 7" id="KW-0812">Transmembrane</keyword>
<evidence type="ECO:0000256" key="4">
    <source>
        <dbReference type="ARBA" id="ARBA00022989"/>
    </source>
</evidence>
<dbReference type="InterPro" id="IPR051542">
    <property type="entry name" value="Hydrogenase_cytochrome"/>
</dbReference>
<feature type="transmembrane region" description="Helical" evidence="7">
    <location>
        <begin position="21"/>
        <end position="41"/>
    </location>
</feature>
<sequence>MDEKILKEQNKVKRHGFSVLFVHWTVALSTFLLIVSGFGQMPMYKRYKIADLPGLGWTADYSITILIHYLAAAVLILAVTYHVVYHVMRKEYDILPRKGDLKESYLIIKAMLLNREEPASDKYLAEQRLAYAFIGMNLLIIIVTGVIKVFKNLPGIDYTAVFLVWVNDLHTLASMLLVFGILGHLAAFLFKANRALLPGMFTGKIDLEYAKHRHRIWYERMDRKSIQSTSTHRQKPTVSLDSASVRQHAAGSEKNNSC</sequence>
<organism evidence="9 10">
    <name type="scientific">Desulforamulus profundi</name>
    <dbReference type="NCBI Taxonomy" id="1383067"/>
    <lineage>
        <taxon>Bacteria</taxon>
        <taxon>Bacillati</taxon>
        <taxon>Bacillota</taxon>
        <taxon>Clostridia</taxon>
        <taxon>Eubacteriales</taxon>
        <taxon>Peptococcaceae</taxon>
        <taxon>Desulforamulus</taxon>
    </lineage>
</organism>
<keyword evidence="5 7" id="KW-0472">Membrane</keyword>
<feature type="compositionally biased region" description="Polar residues" evidence="6">
    <location>
        <begin position="227"/>
        <end position="245"/>
    </location>
</feature>
<dbReference type="PANTHER" id="PTHR30485">
    <property type="entry name" value="NI/FE-HYDROGENASE 1 B-TYPE CYTOCHROME SUBUNIT"/>
    <property type="match status" value="1"/>
</dbReference>
<dbReference type="PANTHER" id="PTHR30485:SF1">
    <property type="entry name" value="CYTOCHROME YDHU-RELATED"/>
    <property type="match status" value="1"/>
</dbReference>
<gene>
    <name evidence="9" type="ORF">P378_03340</name>
</gene>
<evidence type="ECO:0000256" key="3">
    <source>
        <dbReference type="ARBA" id="ARBA00022692"/>
    </source>
</evidence>
<dbReference type="InterPro" id="IPR011577">
    <property type="entry name" value="Cyt_b561_bac/Ni-Hgenase"/>
</dbReference>
<dbReference type="SUPFAM" id="SSF81342">
    <property type="entry name" value="Transmembrane di-heme cytochromes"/>
    <property type="match status" value="1"/>
</dbReference>
<dbReference type="OrthoDB" id="9787143at2"/>
<dbReference type="Gene3D" id="1.20.950.20">
    <property type="entry name" value="Transmembrane di-heme cytochromes, Chain C"/>
    <property type="match status" value="1"/>
</dbReference>
<evidence type="ECO:0000259" key="8">
    <source>
        <dbReference type="Pfam" id="PF01292"/>
    </source>
</evidence>
<protein>
    <submittedName>
        <fullName evidence="9">Membrane protein</fullName>
    </submittedName>
</protein>
<evidence type="ECO:0000256" key="5">
    <source>
        <dbReference type="ARBA" id="ARBA00023136"/>
    </source>
</evidence>
<evidence type="ECO:0000313" key="9">
    <source>
        <dbReference type="EMBL" id="PHJ39456.1"/>
    </source>
</evidence>
<dbReference type="RefSeq" id="WP_099082212.1">
    <property type="nucleotide sequence ID" value="NZ_AWQQ01000020.1"/>
</dbReference>
<dbReference type="EMBL" id="AWQQ01000020">
    <property type="protein sequence ID" value="PHJ39456.1"/>
    <property type="molecule type" value="Genomic_DNA"/>
</dbReference>
<comment type="subcellular location">
    <subcellularLocation>
        <location evidence="1">Cell membrane</location>
        <topology evidence="1">Multi-pass membrane protein</topology>
    </subcellularLocation>
</comment>
<feature type="transmembrane region" description="Helical" evidence="7">
    <location>
        <begin position="170"/>
        <end position="190"/>
    </location>
</feature>
<evidence type="ECO:0000256" key="1">
    <source>
        <dbReference type="ARBA" id="ARBA00004651"/>
    </source>
</evidence>
<dbReference type="InterPro" id="IPR016174">
    <property type="entry name" value="Di-haem_cyt_TM"/>
</dbReference>
<comment type="caution">
    <text evidence="9">The sequence shown here is derived from an EMBL/GenBank/DDBJ whole genome shotgun (WGS) entry which is preliminary data.</text>
</comment>
<feature type="domain" description="Cytochrome b561 bacterial/Ni-hydrogenase" evidence="8">
    <location>
        <begin position="15"/>
        <end position="203"/>
    </location>
</feature>
<evidence type="ECO:0000256" key="2">
    <source>
        <dbReference type="ARBA" id="ARBA00022475"/>
    </source>
</evidence>
<evidence type="ECO:0000256" key="7">
    <source>
        <dbReference type="SAM" id="Phobius"/>
    </source>
</evidence>
<reference evidence="9 10" key="1">
    <citation type="submission" date="2013-09" db="EMBL/GenBank/DDBJ databases">
        <title>Biodegradation of hydrocarbons in the deep terrestrial subsurface : characterization of a microbial consortium composed of two Desulfotomaculum species originating from a deep geological formation.</title>
        <authorList>
            <person name="Aullo T."/>
            <person name="Berlendis S."/>
            <person name="Lascourreges J.-F."/>
            <person name="Dessort D."/>
            <person name="Saint-Laurent S."/>
            <person name="Schraauwers B."/>
            <person name="Mas J."/>
            <person name="Magot M."/>
            <person name="Ranchou-Peyruse A."/>
        </authorList>
    </citation>
    <scope>NUCLEOTIDE SEQUENCE [LARGE SCALE GENOMIC DNA]</scope>
    <source>
        <strain evidence="9 10">Bs107</strain>
    </source>
</reference>
<dbReference type="AlphaFoldDB" id="A0A2C6MIY9"/>
<keyword evidence="2" id="KW-1003">Cell membrane</keyword>
<proteinExistence type="predicted"/>
<dbReference type="GO" id="GO:0005886">
    <property type="term" value="C:plasma membrane"/>
    <property type="evidence" value="ECO:0007669"/>
    <property type="project" value="UniProtKB-SubCell"/>
</dbReference>
<dbReference type="GO" id="GO:0009055">
    <property type="term" value="F:electron transfer activity"/>
    <property type="evidence" value="ECO:0007669"/>
    <property type="project" value="InterPro"/>
</dbReference>
<feature type="transmembrane region" description="Helical" evidence="7">
    <location>
        <begin position="61"/>
        <end position="88"/>
    </location>
</feature>
<dbReference type="Proteomes" id="UP000222564">
    <property type="component" value="Unassembled WGS sequence"/>
</dbReference>